<name>A0A176VL77_MARPO</name>
<dbReference type="EMBL" id="LVLJ01003531">
    <property type="protein sequence ID" value="OAE21072.1"/>
    <property type="molecule type" value="Genomic_DNA"/>
</dbReference>
<evidence type="ECO:0000313" key="3">
    <source>
        <dbReference type="Proteomes" id="UP000077202"/>
    </source>
</evidence>
<organism evidence="2 3">
    <name type="scientific">Marchantia polymorpha subsp. ruderalis</name>
    <dbReference type="NCBI Taxonomy" id="1480154"/>
    <lineage>
        <taxon>Eukaryota</taxon>
        <taxon>Viridiplantae</taxon>
        <taxon>Streptophyta</taxon>
        <taxon>Embryophyta</taxon>
        <taxon>Marchantiophyta</taxon>
        <taxon>Marchantiopsida</taxon>
        <taxon>Marchantiidae</taxon>
        <taxon>Marchantiales</taxon>
        <taxon>Marchantiaceae</taxon>
        <taxon>Marchantia</taxon>
    </lineage>
</organism>
<dbReference type="Proteomes" id="UP000077202">
    <property type="component" value="Unassembled WGS sequence"/>
</dbReference>
<sequence>MRRGFEASSNAGTLLAPRWLCVLPPSCLDAWLFIAARRNAKDMTKAGAVETGGMATLATRRVGAPYHCGTGWGWAQQQAAEKVLPPSLARIAHSKRLRRSQQNATDPSPSASAVFPFPQRRFPSGLDSAAQDDEEDRKKATRPKGEGQETFVAPSGMAKDETARGERRGQLPGNEVLAE</sequence>
<gene>
    <name evidence="2" type="ORF">AXG93_421s1220</name>
</gene>
<feature type="region of interest" description="Disordered" evidence="1">
    <location>
        <begin position="92"/>
        <end position="179"/>
    </location>
</feature>
<reference evidence="2" key="1">
    <citation type="submission" date="2016-03" db="EMBL/GenBank/DDBJ databases">
        <title>Mechanisms controlling the formation of the plant cell surface in tip-growing cells are functionally conserved among land plants.</title>
        <authorList>
            <person name="Honkanen S."/>
            <person name="Jones V.A."/>
            <person name="Morieri G."/>
            <person name="Champion C."/>
            <person name="Hetherington A.J."/>
            <person name="Kelly S."/>
            <person name="Saint-Marcoux D."/>
            <person name="Proust H."/>
            <person name="Prescott H."/>
            <person name="Dolan L."/>
        </authorList>
    </citation>
    <scope>NUCLEOTIDE SEQUENCE [LARGE SCALE GENOMIC DNA]</scope>
    <source>
        <tissue evidence="2">Whole gametophyte</tissue>
    </source>
</reference>
<evidence type="ECO:0000256" key="1">
    <source>
        <dbReference type="SAM" id="MobiDB-lite"/>
    </source>
</evidence>
<proteinExistence type="predicted"/>
<evidence type="ECO:0000313" key="2">
    <source>
        <dbReference type="EMBL" id="OAE21072.1"/>
    </source>
</evidence>
<keyword evidence="3" id="KW-1185">Reference proteome</keyword>
<comment type="caution">
    <text evidence="2">The sequence shown here is derived from an EMBL/GenBank/DDBJ whole genome shotgun (WGS) entry which is preliminary data.</text>
</comment>
<feature type="compositionally biased region" description="Basic and acidic residues" evidence="1">
    <location>
        <begin position="158"/>
        <end position="169"/>
    </location>
</feature>
<accession>A0A176VL77</accession>
<protein>
    <submittedName>
        <fullName evidence="2">Uncharacterized protein</fullName>
    </submittedName>
</protein>
<feature type="compositionally biased region" description="Low complexity" evidence="1">
    <location>
        <begin position="107"/>
        <end position="118"/>
    </location>
</feature>
<dbReference type="AlphaFoldDB" id="A0A176VL77"/>